<keyword evidence="12 16" id="KW-0406">Ion transport</keyword>
<dbReference type="GO" id="GO:0006814">
    <property type="term" value="P:sodium ion transport"/>
    <property type="evidence" value="ECO:0007669"/>
    <property type="project" value="UniProtKB-UniRule"/>
</dbReference>
<evidence type="ECO:0000256" key="11">
    <source>
        <dbReference type="ARBA" id="ARBA00023053"/>
    </source>
</evidence>
<reference evidence="19" key="1">
    <citation type="journal article" date="2021" name="PeerJ">
        <title>Extensive microbial diversity within the chicken gut microbiome revealed by metagenomics and culture.</title>
        <authorList>
            <person name="Gilroy R."/>
            <person name="Ravi A."/>
            <person name="Getino M."/>
            <person name="Pursley I."/>
            <person name="Horton D.L."/>
            <person name="Alikhan N.F."/>
            <person name="Baker D."/>
            <person name="Gharbi K."/>
            <person name="Hall N."/>
            <person name="Watson M."/>
            <person name="Adriaenssens E.M."/>
            <person name="Foster-Nyarko E."/>
            <person name="Jarju S."/>
            <person name="Secka A."/>
            <person name="Antonio M."/>
            <person name="Oren A."/>
            <person name="Chaudhuri R.R."/>
            <person name="La Ragione R."/>
            <person name="Hildebrand F."/>
            <person name="Pallen M.J."/>
        </authorList>
    </citation>
    <scope>NUCLEOTIDE SEQUENCE</scope>
    <source>
        <strain evidence="19">Gambia2-208</strain>
    </source>
</reference>
<dbReference type="SMART" id="SM00900">
    <property type="entry name" value="FMN_bind"/>
    <property type="match status" value="1"/>
</dbReference>
<name>A0A9D1ZKB6_9BACE</name>
<comment type="cofactor">
    <cofactor evidence="16 17">
        <name>FMN</name>
        <dbReference type="ChEBI" id="CHEBI:58210"/>
    </cofactor>
</comment>
<comment type="similarity">
    <text evidence="16 17">Belongs to the NqrC family.</text>
</comment>
<evidence type="ECO:0000259" key="18">
    <source>
        <dbReference type="SMART" id="SM00900"/>
    </source>
</evidence>
<keyword evidence="15 16" id="KW-0739">Sodium transport</keyword>
<dbReference type="AlphaFoldDB" id="A0A9D1ZKB6"/>
<evidence type="ECO:0000256" key="17">
    <source>
        <dbReference type="PIRNR" id="PIRNR009437"/>
    </source>
</evidence>
<evidence type="ECO:0000256" key="2">
    <source>
        <dbReference type="ARBA" id="ARBA00022475"/>
    </source>
</evidence>
<evidence type="ECO:0000256" key="9">
    <source>
        <dbReference type="ARBA" id="ARBA00022989"/>
    </source>
</evidence>
<comment type="caution">
    <text evidence="19">The sequence shown here is derived from an EMBL/GenBank/DDBJ whole genome shotgun (WGS) entry which is preliminary data.</text>
</comment>
<evidence type="ECO:0000256" key="8">
    <source>
        <dbReference type="ARBA" id="ARBA00022967"/>
    </source>
</evidence>
<protein>
    <recommendedName>
        <fullName evidence="16 17">Na(+)-translocating NADH-quinone reductase subunit C</fullName>
        <shortName evidence="16 17">Na(+)-NQR subunit C</shortName>
        <shortName evidence="16 17">Na(+)-translocating NQR subunit C</shortName>
        <ecNumber evidence="16 17">7.2.1.1</ecNumber>
    </recommendedName>
    <alternativeName>
        <fullName evidence="16 17">NQR complex subunit C</fullName>
    </alternativeName>
    <alternativeName>
        <fullName evidence="16 17">NQR-1 subunit C</fullName>
    </alternativeName>
</protein>
<evidence type="ECO:0000256" key="3">
    <source>
        <dbReference type="ARBA" id="ARBA00022519"/>
    </source>
</evidence>
<gene>
    <name evidence="16" type="primary">nqrC</name>
    <name evidence="19" type="ORF">H9824_03245</name>
</gene>
<keyword evidence="13 16" id="KW-0830">Ubiquinone</keyword>
<dbReference type="NCBIfam" id="NF003750">
    <property type="entry name" value="PRK05346.2-1"/>
    <property type="match status" value="1"/>
</dbReference>
<evidence type="ECO:0000256" key="15">
    <source>
        <dbReference type="ARBA" id="ARBA00023201"/>
    </source>
</evidence>
<comment type="function">
    <text evidence="16">NQR complex catalyzes the reduction of ubiquinone-1 to ubiquinol by two successive reactions, coupled with the transport of Na(+) ions from the cytoplasm to the periplasm. NqrA to NqrE are probably involved in the second step, the conversion of ubisemiquinone to ubiquinol.</text>
</comment>
<comment type="caution">
    <text evidence="16">Lacks conserved residue(s) required for the propagation of feature annotation.</text>
</comment>
<evidence type="ECO:0000313" key="20">
    <source>
        <dbReference type="Proteomes" id="UP000886851"/>
    </source>
</evidence>
<keyword evidence="8 16" id="KW-1278">Translocase</keyword>
<comment type="subcellular location">
    <subcellularLocation>
        <location evidence="16">Cell membrane</location>
        <topology evidence="16">Single-pass membrane protein</topology>
    </subcellularLocation>
</comment>
<organism evidence="19 20">
    <name type="scientific">Candidatus Bacteroides pullicola</name>
    <dbReference type="NCBI Taxonomy" id="2838475"/>
    <lineage>
        <taxon>Bacteria</taxon>
        <taxon>Pseudomonadati</taxon>
        <taxon>Bacteroidota</taxon>
        <taxon>Bacteroidia</taxon>
        <taxon>Bacteroidales</taxon>
        <taxon>Bacteroidaceae</taxon>
        <taxon>Bacteroides</taxon>
    </lineage>
</organism>
<feature type="domain" description="FMN-binding" evidence="18">
    <location>
        <begin position="121"/>
        <end position="218"/>
    </location>
</feature>
<dbReference type="NCBIfam" id="TIGR01938">
    <property type="entry name" value="nqrC"/>
    <property type="match status" value="1"/>
</dbReference>
<evidence type="ECO:0000256" key="4">
    <source>
        <dbReference type="ARBA" id="ARBA00022553"/>
    </source>
</evidence>
<dbReference type="InterPro" id="IPR010204">
    <property type="entry name" value="NqrC"/>
</dbReference>
<dbReference type="EMBL" id="DXCV01000029">
    <property type="protein sequence ID" value="HIY87707.1"/>
    <property type="molecule type" value="Genomic_DNA"/>
</dbReference>
<evidence type="ECO:0000256" key="13">
    <source>
        <dbReference type="ARBA" id="ARBA00023075"/>
    </source>
</evidence>
<evidence type="ECO:0000256" key="7">
    <source>
        <dbReference type="ARBA" id="ARBA00022692"/>
    </source>
</evidence>
<evidence type="ECO:0000256" key="6">
    <source>
        <dbReference type="ARBA" id="ARBA00022643"/>
    </source>
</evidence>
<evidence type="ECO:0000256" key="16">
    <source>
        <dbReference type="HAMAP-Rule" id="MF_00427"/>
    </source>
</evidence>
<dbReference type="PANTHER" id="PTHR37838:SF1">
    <property type="entry name" value="NA(+)-TRANSLOCATING NADH-QUINONE REDUCTASE SUBUNIT C"/>
    <property type="match status" value="1"/>
</dbReference>
<dbReference type="PANTHER" id="PTHR37838">
    <property type="entry name" value="NA(+)-TRANSLOCATING NADH-QUINONE REDUCTASE SUBUNIT C"/>
    <property type="match status" value="1"/>
</dbReference>
<feature type="transmembrane region" description="Helical" evidence="16">
    <location>
        <begin position="6"/>
        <end position="27"/>
    </location>
</feature>
<reference evidence="19" key="2">
    <citation type="submission" date="2021-04" db="EMBL/GenBank/DDBJ databases">
        <authorList>
            <person name="Gilroy R."/>
        </authorList>
    </citation>
    <scope>NUCLEOTIDE SEQUENCE</scope>
    <source>
        <strain evidence="19">Gambia2-208</strain>
    </source>
</reference>
<dbReference type="HAMAP" id="MF_00427">
    <property type="entry name" value="NqrC"/>
    <property type="match status" value="1"/>
</dbReference>
<keyword evidence="5 16" id="KW-0285">Flavoprotein</keyword>
<keyword evidence="14 16" id="KW-0472">Membrane</keyword>
<evidence type="ECO:0000256" key="1">
    <source>
        <dbReference type="ARBA" id="ARBA00022448"/>
    </source>
</evidence>
<keyword evidence="7 16" id="KW-0812">Transmembrane</keyword>
<evidence type="ECO:0000256" key="10">
    <source>
        <dbReference type="ARBA" id="ARBA00023027"/>
    </source>
</evidence>
<proteinExistence type="inferred from homology"/>
<feature type="modified residue" description="FMN phosphoryl threonine" evidence="16">
    <location>
        <position position="201"/>
    </location>
</feature>
<keyword evidence="11 16" id="KW-0915">Sodium</keyword>
<sequence>MNTNSNSYTIIYASVMVVIVAFLLAFVSSSLKETQNKNVEMDTKKQILAALNVRDVADPEAEYNKYVKADMLMQEDGTLKENDGKFATSYEKEVKENGRLHVFVCEVDGKTKYVFPVYGVGLWGAIWGYVALDDDKDTVYGVYFSHASETPGLGAEIAGDHFQSEFPGLKAMADGQVALDVVKNGKVADAEHQVDGISGGTITSVAVGSMLKSCLGNYTKFLTNKEAEED</sequence>
<dbReference type="InterPro" id="IPR007329">
    <property type="entry name" value="FMN-bd"/>
</dbReference>
<dbReference type="GO" id="GO:0016655">
    <property type="term" value="F:oxidoreductase activity, acting on NAD(P)H, quinone or similar compound as acceptor"/>
    <property type="evidence" value="ECO:0007669"/>
    <property type="project" value="UniProtKB-UniRule"/>
</dbReference>
<keyword evidence="3" id="KW-0997">Cell inner membrane</keyword>
<dbReference type="GO" id="GO:0005886">
    <property type="term" value="C:plasma membrane"/>
    <property type="evidence" value="ECO:0007669"/>
    <property type="project" value="UniProtKB-SubCell"/>
</dbReference>
<keyword evidence="4 16" id="KW-0597">Phosphoprotein</keyword>
<keyword evidence="1 16" id="KW-0813">Transport</keyword>
<evidence type="ECO:0000256" key="14">
    <source>
        <dbReference type="ARBA" id="ARBA00023136"/>
    </source>
</evidence>
<evidence type="ECO:0000256" key="5">
    <source>
        <dbReference type="ARBA" id="ARBA00022630"/>
    </source>
</evidence>
<keyword evidence="2 16" id="KW-1003">Cell membrane</keyword>
<dbReference type="Proteomes" id="UP000886851">
    <property type="component" value="Unassembled WGS sequence"/>
</dbReference>
<comment type="catalytic activity">
    <reaction evidence="16 17">
        <text>a ubiquinone + n Na(+)(in) + NADH + H(+) = a ubiquinol + n Na(+)(out) + NAD(+)</text>
        <dbReference type="Rhea" id="RHEA:47748"/>
        <dbReference type="Rhea" id="RHEA-COMP:9565"/>
        <dbReference type="Rhea" id="RHEA-COMP:9566"/>
        <dbReference type="ChEBI" id="CHEBI:15378"/>
        <dbReference type="ChEBI" id="CHEBI:16389"/>
        <dbReference type="ChEBI" id="CHEBI:17976"/>
        <dbReference type="ChEBI" id="CHEBI:29101"/>
        <dbReference type="ChEBI" id="CHEBI:57540"/>
        <dbReference type="ChEBI" id="CHEBI:57945"/>
        <dbReference type="EC" id="7.2.1.1"/>
    </reaction>
</comment>
<keyword evidence="6 16" id="KW-0288">FMN</keyword>
<keyword evidence="9 16" id="KW-1133">Transmembrane helix</keyword>
<dbReference type="GO" id="GO:0010181">
    <property type="term" value="F:FMN binding"/>
    <property type="evidence" value="ECO:0007669"/>
    <property type="project" value="UniProtKB-UniRule"/>
</dbReference>
<comment type="subunit">
    <text evidence="16 17">Composed of six subunits; NqrA, NqrB, NqrC, NqrD, NqrE and NqrF.</text>
</comment>
<keyword evidence="10 16" id="KW-0520">NAD</keyword>
<dbReference type="EC" id="7.2.1.1" evidence="16 17"/>
<evidence type="ECO:0000256" key="12">
    <source>
        <dbReference type="ARBA" id="ARBA00023065"/>
    </source>
</evidence>
<accession>A0A9D1ZKB6</accession>
<dbReference type="Pfam" id="PF04205">
    <property type="entry name" value="FMN_bind"/>
    <property type="match status" value="1"/>
</dbReference>
<dbReference type="PIRSF" id="PIRSF009437">
    <property type="entry name" value="NQR-1_subunit_C"/>
    <property type="match status" value="1"/>
</dbReference>
<evidence type="ECO:0000313" key="19">
    <source>
        <dbReference type="EMBL" id="HIY87707.1"/>
    </source>
</evidence>